<dbReference type="PROSITE" id="PS50931">
    <property type="entry name" value="HTH_LYSR"/>
    <property type="match status" value="1"/>
</dbReference>
<dbReference type="PANTHER" id="PTHR30346">
    <property type="entry name" value="TRANSCRIPTIONAL DUAL REGULATOR HCAR-RELATED"/>
    <property type="match status" value="1"/>
</dbReference>
<proteinExistence type="inferred from homology"/>
<name>A0A6P2C6Q4_9ACTN</name>
<dbReference type="InterPro" id="IPR036388">
    <property type="entry name" value="WH-like_DNA-bd_sf"/>
</dbReference>
<dbReference type="OrthoDB" id="4131546at2"/>
<comment type="similarity">
    <text evidence="1">Belongs to the LysR transcriptional regulatory family.</text>
</comment>
<keyword evidence="7" id="KW-1185">Reference proteome</keyword>
<dbReference type="PANTHER" id="PTHR30346:SF29">
    <property type="entry name" value="LYSR SUBSTRATE-BINDING"/>
    <property type="match status" value="1"/>
</dbReference>
<evidence type="ECO:0000256" key="3">
    <source>
        <dbReference type="ARBA" id="ARBA00023125"/>
    </source>
</evidence>
<evidence type="ECO:0000313" key="7">
    <source>
        <dbReference type="Proteomes" id="UP000460272"/>
    </source>
</evidence>
<dbReference type="RefSeq" id="WP_145851626.1">
    <property type="nucleotide sequence ID" value="NZ_RPFW01000001.1"/>
</dbReference>
<dbReference type="CDD" id="cd05466">
    <property type="entry name" value="PBP2_LTTR_substrate"/>
    <property type="match status" value="1"/>
</dbReference>
<dbReference type="Pfam" id="PF03466">
    <property type="entry name" value="LysR_substrate"/>
    <property type="match status" value="1"/>
</dbReference>
<organism evidence="6 7">
    <name type="scientific">Trebonia kvetii</name>
    <dbReference type="NCBI Taxonomy" id="2480626"/>
    <lineage>
        <taxon>Bacteria</taxon>
        <taxon>Bacillati</taxon>
        <taxon>Actinomycetota</taxon>
        <taxon>Actinomycetes</taxon>
        <taxon>Streptosporangiales</taxon>
        <taxon>Treboniaceae</taxon>
        <taxon>Trebonia</taxon>
    </lineage>
</organism>
<dbReference type="FunFam" id="1.10.10.10:FF:000001">
    <property type="entry name" value="LysR family transcriptional regulator"/>
    <property type="match status" value="1"/>
</dbReference>
<gene>
    <name evidence="6" type="ORF">EAS64_05865</name>
</gene>
<evidence type="ECO:0000256" key="4">
    <source>
        <dbReference type="ARBA" id="ARBA00023163"/>
    </source>
</evidence>
<evidence type="ECO:0000256" key="2">
    <source>
        <dbReference type="ARBA" id="ARBA00023015"/>
    </source>
</evidence>
<evidence type="ECO:0000259" key="5">
    <source>
        <dbReference type="PROSITE" id="PS50931"/>
    </source>
</evidence>
<dbReference type="GO" id="GO:0032993">
    <property type="term" value="C:protein-DNA complex"/>
    <property type="evidence" value="ECO:0007669"/>
    <property type="project" value="TreeGrafter"/>
</dbReference>
<dbReference type="InterPro" id="IPR000847">
    <property type="entry name" value="LysR_HTH_N"/>
</dbReference>
<evidence type="ECO:0000313" key="6">
    <source>
        <dbReference type="EMBL" id="TVZ06870.1"/>
    </source>
</evidence>
<reference evidence="6 7" key="1">
    <citation type="submission" date="2018-11" db="EMBL/GenBank/DDBJ databases">
        <title>Trebonia kvetii gen.nov., sp.nov., a novel acidophilic actinobacterium, and proposal of the new actinobacterial family Treboniaceae fam. nov.</title>
        <authorList>
            <person name="Rapoport D."/>
            <person name="Sagova-Mareckova M."/>
            <person name="Sedlacek I."/>
            <person name="Provaznik J."/>
            <person name="Kralova S."/>
            <person name="Pavlinic D."/>
            <person name="Benes V."/>
            <person name="Kopecky J."/>
        </authorList>
    </citation>
    <scope>NUCLEOTIDE SEQUENCE [LARGE SCALE GENOMIC DNA]</scope>
    <source>
        <strain evidence="6 7">15Tr583</strain>
    </source>
</reference>
<sequence length="315" mass="33655">MDVTFRMLDVRKLIMLQAVMAEGSIAAAARRLQYTRSAVSQQLSALEAEAGTALIDRTNNHITLTPAGRALVEHAERILVELRSAEAVLAGAGTQISGLLRVGIPFREGPHIMSRGLTEVRRRFPDMEIRLAAISDDEGADAVHRDQLDLVIVSRFGNAREPARAGLREWVLGHDPLRLCVPPDHPLAGAQSCDMARLAGEPWVMCPRTALGRLVRSMCITAGFQPRVAATVHDVGTAISLVGIGWGITVAPELTPAATPAPVVRLPIEGVDTNRYSVLIVRDGEHLSPRMAATISAVRSVSAELRASATGAAGD</sequence>
<dbReference type="GO" id="GO:0003700">
    <property type="term" value="F:DNA-binding transcription factor activity"/>
    <property type="evidence" value="ECO:0007669"/>
    <property type="project" value="InterPro"/>
</dbReference>
<dbReference type="AlphaFoldDB" id="A0A6P2C6Q4"/>
<comment type="caution">
    <text evidence="6">The sequence shown here is derived from an EMBL/GenBank/DDBJ whole genome shotgun (WGS) entry which is preliminary data.</text>
</comment>
<dbReference type="SUPFAM" id="SSF53850">
    <property type="entry name" value="Periplasmic binding protein-like II"/>
    <property type="match status" value="1"/>
</dbReference>
<protein>
    <submittedName>
        <fullName evidence="6">LysR family transcriptional regulator</fullName>
    </submittedName>
</protein>
<dbReference type="Proteomes" id="UP000460272">
    <property type="component" value="Unassembled WGS sequence"/>
</dbReference>
<dbReference type="Pfam" id="PF00126">
    <property type="entry name" value="HTH_1"/>
    <property type="match status" value="1"/>
</dbReference>
<evidence type="ECO:0000256" key="1">
    <source>
        <dbReference type="ARBA" id="ARBA00009437"/>
    </source>
</evidence>
<feature type="domain" description="HTH lysR-type" evidence="5">
    <location>
        <begin position="8"/>
        <end position="65"/>
    </location>
</feature>
<accession>A0A6P2C6Q4</accession>
<keyword evidence="3" id="KW-0238">DNA-binding</keyword>
<keyword evidence="2" id="KW-0805">Transcription regulation</keyword>
<dbReference type="GO" id="GO:0003677">
    <property type="term" value="F:DNA binding"/>
    <property type="evidence" value="ECO:0007669"/>
    <property type="project" value="UniProtKB-KW"/>
</dbReference>
<dbReference type="SUPFAM" id="SSF46785">
    <property type="entry name" value="Winged helix' DNA-binding domain"/>
    <property type="match status" value="1"/>
</dbReference>
<dbReference type="InterPro" id="IPR005119">
    <property type="entry name" value="LysR_subst-bd"/>
</dbReference>
<dbReference type="EMBL" id="RPFW01000001">
    <property type="protein sequence ID" value="TVZ06870.1"/>
    <property type="molecule type" value="Genomic_DNA"/>
</dbReference>
<dbReference type="Gene3D" id="1.10.10.10">
    <property type="entry name" value="Winged helix-like DNA-binding domain superfamily/Winged helix DNA-binding domain"/>
    <property type="match status" value="1"/>
</dbReference>
<dbReference type="InterPro" id="IPR036390">
    <property type="entry name" value="WH_DNA-bd_sf"/>
</dbReference>
<dbReference type="Gene3D" id="3.40.190.10">
    <property type="entry name" value="Periplasmic binding protein-like II"/>
    <property type="match status" value="2"/>
</dbReference>
<keyword evidence="4" id="KW-0804">Transcription</keyword>